<dbReference type="AlphaFoldDB" id="A0A067TDA1"/>
<keyword evidence="3" id="KW-1185">Reference proteome</keyword>
<evidence type="ECO:0000259" key="1">
    <source>
        <dbReference type="Pfam" id="PF13391"/>
    </source>
</evidence>
<accession>A0A067TDA1</accession>
<evidence type="ECO:0000313" key="3">
    <source>
        <dbReference type="Proteomes" id="UP000027222"/>
    </source>
</evidence>
<proteinExistence type="predicted"/>
<feature type="domain" description="HNH nuclease" evidence="1">
    <location>
        <begin position="169"/>
        <end position="265"/>
    </location>
</feature>
<gene>
    <name evidence="2" type="ORF">GALMADRAFT_242700</name>
</gene>
<dbReference type="STRING" id="685588.A0A067TDA1"/>
<protein>
    <recommendedName>
        <fullName evidence="1">HNH nuclease domain-containing protein</fullName>
    </recommendedName>
</protein>
<organism evidence="2 3">
    <name type="scientific">Galerina marginata (strain CBS 339.88)</name>
    <dbReference type="NCBI Taxonomy" id="685588"/>
    <lineage>
        <taxon>Eukaryota</taxon>
        <taxon>Fungi</taxon>
        <taxon>Dikarya</taxon>
        <taxon>Basidiomycota</taxon>
        <taxon>Agaricomycotina</taxon>
        <taxon>Agaricomycetes</taxon>
        <taxon>Agaricomycetidae</taxon>
        <taxon>Agaricales</taxon>
        <taxon>Agaricineae</taxon>
        <taxon>Strophariaceae</taxon>
        <taxon>Galerina</taxon>
    </lineage>
</organism>
<evidence type="ECO:0000313" key="2">
    <source>
        <dbReference type="EMBL" id="KDR80327.1"/>
    </source>
</evidence>
<reference evidence="3" key="1">
    <citation type="journal article" date="2014" name="Proc. Natl. Acad. Sci. U.S.A.">
        <title>Extensive sampling of basidiomycete genomes demonstrates inadequacy of the white-rot/brown-rot paradigm for wood decay fungi.</title>
        <authorList>
            <person name="Riley R."/>
            <person name="Salamov A.A."/>
            <person name="Brown D.W."/>
            <person name="Nagy L.G."/>
            <person name="Floudas D."/>
            <person name="Held B.W."/>
            <person name="Levasseur A."/>
            <person name="Lombard V."/>
            <person name="Morin E."/>
            <person name="Otillar R."/>
            <person name="Lindquist E.A."/>
            <person name="Sun H."/>
            <person name="LaButti K.M."/>
            <person name="Schmutz J."/>
            <person name="Jabbour D."/>
            <person name="Luo H."/>
            <person name="Baker S.E."/>
            <person name="Pisabarro A.G."/>
            <person name="Walton J.D."/>
            <person name="Blanchette R.A."/>
            <person name="Henrissat B."/>
            <person name="Martin F."/>
            <person name="Cullen D."/>
            <person name="Hibbett D.S."/>
            <person name="Grigoriev I.V."/>
        </authorList>
    </citation>
    <scope>NUCLEOTIDE SEQUENCE [LARGE SCALE GENOMIC DNA]</scope>
    <source>
        <strain evidence="3">CBS 339.88</strain>
    </source>
</reference>
<dbReference type="HOGENOM" id="CLU_060365_0_0_1"/>
<dbReference type="OrthoDB" id="3163863at2759"/>
<sequence length="386" mass="43791">MDTLSSLSSRASLNTYESLKDEIVDVSMAGFSLQELVHAAERIINQNFAPDLQHTYAYQMDDETVSVNLDQVMSAMLEHAEECGGDEAKRYVASAIVACSRREECYCPFNELILMSSLVKTRRLPNDHEEPDELATPTRNKTTSYVEDGVGQRIGSFPDDVMMRDGHRCILTGFQSVNHPFPDKNALSLFLEVVHIFRRAVGNFDEDTESDSYISAMTTFDILANYFRIPRKTFEDLQDHLDDPSNGMILEKNAQMAYDRFFWCLKPTGKENEYTVKVFEMIGVLRLPPNNLVTFRDKSNDFTPSGNSFKQNGDIPPPNPRHLAIHAAIAEILHQSGAGKFLDKLLDIYDIYGDDEGEVPPVRSWIQLEKLEEERALRDAIEAMQL</sequence>
<name>A0A067TDA1_GALM3</name>
<dbReference type="EMBL" id="KL142372">
    <property type="protein sequence ID" value="KDR80327.1"/>
    <property type="molecule type" value="Genomic_DNA"/>
</dbReference>
<dbReference type="Proteomes" id="UP000027222">
    <property type="component" value="Unassembled WGS sequence"/>
</dbReference>
<dbReference type="InterPro" id="IPR003615">
    <property type="entry name" value="HNH_nuc"/>
</dbReference>
<dbReference type="Pfam" id="PF13391">
    <property type="entry name" value="HNH_2"/>
    <property type="match status" value="1"/>
</dbReference>